<accession>A0A2I1PAV0</accession>
<dbReference type="OrthoDB" id="3781681at2"/>
<comment type="caution">
    <text evidence="2">The sequence shown here is derived from an EMBL/GenBank/DDBJ whole genome shotgun (WGS) entry which is preliminary data.</text>
</comment>
<evidence type="ECO:0000259" key="1">
    <source>
        <dbReference type="Pfam" id="PF11716"/>
    </source>
</evidence>
<dbReference type="EMBL" id="PKIZ01000009">
    <property type="protein sequence ID" value="PKZ41769.1"/>
    <property type="molecule type" value="Genomic_DNA"/>
</dbReference>
<name>A0A2I1PAV0_9MICO</name>
<dbReference type="Proteomes" id="UP000234206">
    <property type="component" value="Unassembled WGS sequence"/>
</dbReference>
<protein>
    <recommendedName>
        <fullName evidence="1">Mycothiol-dependent maleylpyruvate isomerase metal-binding domain-containing protein</fullName>
    </recommendedName>
</protein>
<dbReference type="Pfam" id="PF11716">
    <property type="entry name" value="MDMPI_N"/>
    <property type="match status" value="1"/>
</dbReference>
<dbReference type="AlphaFoldDB" id="A0A2I1PAV0"/>
<dbReference type="InterPro" id="IPR024344">
    <property type="entry name" value="MDMPI_metal-binding"/>
</dbReference>
<reference evidence="2 3" key="1">
    <citation type="submission" date="2017-12" db="EMBL/GenBank/DDBJ databases">
        <title>Phylogenetic diversity of female urinary microbiome.</title>
        <authorList>
            <person name="Thomas-White K."/>
            <person name="Wolfe A.J."/>
        </authorList>
    </citation>
    <scope>NUCLEOTIDE SEQUENCE [LARGE SCALE GENOMIC DNA]</scope>
    <source>
        <strain evidence="2 3">UMB1298</strain>
    </source>
</reference>
<dbReference type="GO" id="GO:0046872">
    <property type="term" value="F:metal ion binding"/>
    <property type="evidence" value="ECO:0007669"/>
    <property type="project" value="InterPro"/>
</dbReference>
<organism evidence="2 3">
    <name type="scientific">Kytococcus schroeteri</name>
    <dbReference type="NCBI Taxonomy" id="138300"/>
    <lineage>
        <taxon>Bacteria</taxon>
        <taxon>Bacillati</taxon>
        <taxon>Actinomycetota</taxon>
        <taxon>Actinomycetes</taxon>
        <taxon>Micrococcales</taxon>
        <taxon>Kytococcaceae</taxon>
        <taxon>Kytococcus</taxon>
    </lineage>
</organism>
<keyword evidence="3" id="KW-1185">Reference proteome</keyword>
<sequence>MPRPLSIPLEEGRRAFLEALRTFRAGCESLDDLALLAPSRAQGWSRLDCIVHVRTGLQEMLAGSRADTDTPADTDAASYWTAFAAQEADDPVPGIFVTRRTASAYTRPRQALQHLDEVCAGWEHHAPALPDGRMSFQGLVLTTGDFLATWAVELVVHQLDLDLPAGAPPPAASAMRIARRTVDALGTAPAGEADDAKAVLAGFGR</sequence>
<evidence type="ECO:0000313" key="3">
    <source>
        <dbReference type="Proteomes" id="UP000234206"/>
    </source>
</evidence>
<proteinExistence type="predicted"/>
<evidence type="ECO:0000313" key="2">
    <source>
        <dbReference type="EMBL" id="PKZ41769.1"/>
    </source>
</evidence>
<dbReference type="RefSeq" id="WP_070705745.1">
    <property type="nucleotide sequence ID" value="NZ_PKIZ01000009.1"/>
</dbReference>
<dbReference type="InterPro" id="IPR034660">
    <property type="entry name" value="DinB/YfiT-like"/>
</dbReference>
<dbReference type="SUPFAM" id="SSF109854">
    <property type="entry name" value="DinB/YfiT-like putative metalloenzymes"/>
    <property type="match status" value="1"/>
</dbReference>
<gene>
    <name evidence="2" type="ORF">CYJ76_05830</name>
</gene>
<feature type="domain" description="Mycothiol-dependent maleylpyruvate isomerase metal-binding" evidence="1">
    <location>
        <begin position="18"/>
        <end position="161"/>
    </location>
</feature>
<dbReference type="Gene3D" id="1.20.120.450">
    <property type="entry name" value="dinb family like domain"/>
    <property type="match status" value="1"/>
</dbReference>